<evidence type="ECO:0000256" key="9">
    <source>
        <dbReference type="ARBA" id="ARBA00022989"/>
    </source>
</evidence>
<dbReference type="InterPro" id="IPR008271">
    <property type="entry name" value="Ser/Thr_kinase_AS"/>
</dbReference>
<keyword evidence="7" id="KW-0418">Kinase</keyword>
<evidence type="ECO:0000256" key="4">
    <source>
        <dbReference type="ARBA" id="ARBA00022692"/>
    </source>
</evidence>
<keyword evidence="10" id="KW-0472">Membrane</keyword>
<evidence type="ECO:0000256" key="5">
    <source>
        <dbReference type="ARBA" id="ARBA00022729"/>
    </source>
</evidence>
<feature type="domain" description="Protein kinase" evidence="13">
    <location>
        <begin position="68"/>
        <end position="350"/>
    </location>
</feature>
<keyword evidence="6" id="KW-0547">Nucleotide-binding</keyword>
<evidence type="ECO:0000256" key="11">
    <source>
        <dbReference type="ARBA" id="ARBA00023180"/>
    </source>
</evidence>
<organism evidence="14 15">
    <name type="scientific">Crotalaria pallida</name>
    <name type="common">Smooth rattlebox</name>
    <name type="synonym">Crotalaria striata</name>
    <dbReference type="NCBI Taxonomy" id="3830"/>
    <lineage>
        <taxon>Eukaryota</taxon>
        <taxon>Viridiplantae</taxon>
        <taxon>Streptophyta</taxon>
        <taxon>Embryophyta</taxon>
        <taxon>Tracheophyta</taxon>
        <taxon>Spermatophyta</taxon>
        <taxon>Magnoliopsida</taxon>
        <taxon>eudicotyledons</taxon>
        <taxon>Gunneridae</taxon>
        <taxon>Pentapetalae</taxon>
        <taxon>rosids</taxon>
        <taxon>fabids</taxon>
        <taxon>Fabales</taxon>
        <taxon>Fabaceae</taxon>
        <taxon>Papilionoideae</taxon>
        <taxon>50 kb inversion clade</taxon>
        <taxon>genistoids sensu lato</taxon>
        <taxon>core genistoids</taxon>
        <taxon>Crotalarieae</taxon>
        <taxon>Crotalaria</taxon>
    </lineage>
</organism>
<dbReference type="Pfam" id="PF00069">
    <property type="entry name" value="Pkinase"/>
    <property type="match status" value="1"/>
</dbReference>
<dbReference type="PANTHER" id="PTHR27009">
    <property type="entry name" value="RUST RESISTANCE KINASE LR10-RELATED"/>
    <property type="match status" value="1"/>
</dbReference>
<dbReference type="SMART" id="SM00220">
    <property type="entry name" value="S_TKc"/>
    <property type="match status" value="1"/>
</dbReference>
<protein>
    <recommendedName>
        <fullName evidence="13">Protein kinase domain-containing protein</fullName>
    </recommendedName>
</protein>
<dbReference type="Proteomes" id="UP001372338">
    <property type="component" value="Unassembled WGS sequence"/>
</dbReference>
<keyword evidence="9" id="KW-1133">Transmembrane helix</keyword>
<evidence type="ECO:0000256" key="8">
    <source>
        <dbReference type="ARBA" id="ARBA00022840"/>
    </source>
</evidence>
<keyword evidence="4" id="KW-0812">Transmembrane</keyword>
<evidence type="ECO:0000313" key="14">
    <source>
        <dbReference type="EMBL" id="KAK7275275.1"/>
    </source>
</evidence>
<keyword evidence="2" id="KW-0723">Serine/threonine-protein kinase</keyword>
<reference evidence="14 15" key="1">
    <citation type="submission" date="2024-01" db="EMBL/GenBank/DDBJ databases">
        <title>The genomes of 5 underutilized Papilionoideae crops provide insights into root nodulation and disease resistanc.</title>
        <authorList>
            <person name="Yuan L."/>
        </authorList>
    </citation>
    <scope>NUCLEOTIDE SEQUENCE [LARGE SCALE GENOMIC DNA]</scope>
    <source>
        <strain evidence="14">ZHUSHIDOU_FW_LH</strain>
        <tissue evidence="14">Leaf</tissue>
    </source>
</reference>
<dbReference type="FunFam" id="1.10.510.10:FF:000590">
    <property type="entry name" value="PR5-like receptor kinase"/>
    <property type="match status" value="1"/>
</dbReference>
<dbReference type="SUPFAM" id="SSF56112">
    <property type="entry name" value="Protein kinase-like (PK-like)"/>
    <property type="match status" value="1"/>
</dbReference>
<comment type="subcellular location">
    <subcellularLocation>
        <location evidence="1">Membrane</location>
        <topology evidence="1">Single-pass type I membrane protein</topology>
    </subcellularLocation>
</comment>
<proteinExistence type="predicted"/>
<evidence type="ECO:0000256" key="7">
    <source>
        <dbReference type="ARBA" id="ARBA00022777"/>
    </source>
</evidence>
<feature type="region of interest" description="Disordered" evidence="12">
    <location>
        <begin position="333"/>
        <end position="361"/>
    </location>
</feature>
<evidence type="ECO:0000256" key="1">
    <source>
        <dbReference type="ARBA" id="ARBA00004479"/>
    </source>
</evidence>
<evidence type="ECO:0000256" key="6">
    <source>
        <dbReference type="ARBA" id="ARBA00022741"/>
    </source>
</evidence>
<keyword evidence="8" id="KW-0067">ATP-binding</keyword>
<accession>A0AAN9IFI1</accession>
<name>A0AAN9IFI1_CROPI</name>
<dbReference type="InterPro" id="IPR045874">
    <property type="entry name" value="LRK10/LRL21-25-like"/>
</dbReference>
<evidence type="ECO:0000313" key="15">
    <source>
        <dbReference type="Proteomes" id="UP001372338"/>
    </source>
</evidence>
<dbReference type="InterPro" id="IPR011009">
    <property type="entry name" value="Kinase-like_dom_sf"/>
</dbReference>
<evidence type="ECO:0000259" key="13">
    <source>
        <dbReference type="PROSITE" id="PS50011"/>
    </source>
</evidence>
<dbReference type="InterPro" id="IPR000719">
    <property type="entry name" value="Prot_kinase_dom"/>
</dbReference>
<dbReference type="GO" id="GO:0005524">
    <property type="term" value="F:ATP binding"/>
    <property type="evidence" value="ECO:0007669"/>
    <property type="project" value="UniProtKB-KW"/>
</dbReference>
<keyword evidence="15" id="KW-1185">Reference proteome</keyword>
<comment type="caution">
    <text evidence="14">The sequence shown here is derived from an EMBL/GenBank/DDBJ whole genome shotgun (WGS) entry which is preliminary data.</text>
</comment>
<evidence type="ECO:0000256" key="3">
    <source>
        <dbReference type="ARBA" id="ARBA00022679"/>
    </source>
</evidence>
<dbReference type="GO" id="GO:0016020">
    <property type="term" value="C:membrane"/>
    <property type="evidence" value="ECO:0007669"/>
    <property type="project" value="UniProtKB-SubCell"/>
</dbReference>
<feature type="compositionally biased region" description="Low complexity" evidence="12">
    <location>
        <begin position="379"/>
        <end position="407"/>
    </location>
</feature>
<dbReference type="Gene3D" id="3.30.200.20">
    <property type="entry name" value="Phosphorylase Kinase, domain 1"/>
    <property type="match status" value="1"/>
</dbReference>
<dbReference type="GO" id="GO:0004674">
    <property type="term" value="F:protein serine/threonine kinase activity"/>
    <property type="evidence" value="ECO:0007669"/>
    <property type="project" value="UniProtKB-KW"/>
</dbReference>
<keyword evidence="11" id="KW-0325">Glycoprotein</keyword>
<dbReference type="FunFam" id="3.30.200.20:FF:000178">
    <property type="entry name" value="serine/threonine-protein kinase PBS1-like"/>
    <property type="match status" value="1"/>
</dbReference>
<feature type="region of interest" description="Disordered" evidence="12">
    <location>
        <begin position="373"/>
        <end position="407"/>
    </location>
</feature>
<dbReference type="EMBL" id="JAYWIO010000003">
    <property type="protein sequence ID" value="KAK7275275.1"/>
    <property type="molecule type" value="Genomic_DNA"/>
</dbReference>
<evidence type="ECO:0000256" key="2">
    <source>
        <dbReference type="ARBA" id="ARBA00022527"/>
    </source>
</evidence>
<dbReference type="Gene3D" id="1.10.510.10">
    <property type="entry name" value="Transferase(Phosphotransferase) domain 1"/>
    <property type="match status" value="1"/>
</dbReference>
<evidence type="ECO:0000256" key="10">
    <source>
        <dbReference type="ARBA" id="ARBA00023136"/>
    </source>
</evidence>
<keyword evidence="3" id="KW-0808">Transferase</keyword>
<dbReference type="PROSITE" id="PS50011">
    <property type="entry name" value="PROTEIN_KINASE_DOM"/>
    <property type="match status" value="1"/>
</dbReference>
<dbReference type="PROSITE" id="PS00108">
    <property type="entry name" value="PROTEIN_KINASE_ST"/>
    <property type="match status" value="1"/>
</dbReference>
<evidence type="ECO:0000256" key="12">
    <source>
        <dbReference type="SAM" id="MobiDB-lite"/>
    </source>
</evidence>
<keyword evidence="5" id="KW-0732">Signal</keyword>
<dbReference type="AlphaFoldDB" id="A0AAN9IFI1"/>
<gene>
    <name evidence="14" type="ORF">RIF29_16386</name>
</gene>
<sequence length="439" mass="49089">MAIISAVLGIGVLTIIIYCFRRKLWFHILNGSWKGKSKAHQDFEAFLRNHGPLPIKRYNYLEIKKMTNSLSEKLGQGGCGGVFKGKIHDEKLVAVKMLDRSKHNGDEFMNEVASISRTSHVNIVTLLGFCFEGSKRALVYEYMANGSLEKFIHGTNPMAVGNQLNCETLYQIALGVALGLEYLHRDCNTRIFHFDIKPHNILLDENFCPKISDFGLAKICPQDESMVSMLDARGTPGYIAPEVFSRSIGVVSHKSDVYGFGMMVLEMVGGRKNINVEVDCTSEIYFPYWIYKRLELNEELDLKNITNESDRERMKRMVIVSLWCIQIDPQSRPTMRRVRQTPSSTPHSSEPPPPSTTVNGIIPTHAAMPICSHQQTRHTPNNDPNPAAMTPAAATNNDPNPTTATNDITLSSTSPFVALLFFSVSHSSSPYSVSLKLVY</sequence>